<keyword evidence="1" id="KW-0812">Transmembrane</keyword>
<dbReference type="AlphaFoldDB" id="A0A2K3NTU3"/>
<proteinExistence type="predicted"/>
<reference evidence="2 3" key="1">
    <citation type="journal article" date="2014" name="Am. J. Bot.">
        <title>Genome assembly and annotation for red clover (Trifolium pratense; Fabaceae).</title>
        <authorList>
            <person name="Istvanek J."/>
            <person name="Jaros M."/>
            <person name="Krenek A."/>
            <person name="Repkova J."/>
        </authorList>
    </citation>
    <scope>NUCLEOTIDE SEQUENCE [LARGE SCALE GENOMIC DNA]</scope>
    <source>
        <strain evidence="3">cv. Tatra</strain>
        <tissue evidence="2">Young leaves</tissue>
    </source>
</reference>
<comment type="caution">
    <text evidence="2">The sequence shown here is derived from an EMBL/GenBank/DDBJ whole genome shotgun (WGS) entry which is preliminary data.</text>
</comment>
<accession>A0A2K3NTU3</accession>
<evidence type="ECO:0000256" key="1">
    <source>
        <dbReference type="SAM" id="Phobius"/>
    </source>
</evidence>
<organism evidence="2 3">
    <name type="scientific">Trifolium pratense</name>
    <name type="common">Red clover</name>
    <dbReference type="NCBI Taxonomy" id="57577"/>
    <lineage>
        <taxon>Eukaryota</taxon>
        <taxon>Viridiplantae</taxon>
        <taxon>Streptophyta</taxon>
        <taxon>Embryophyta</taxon>
        <taxon>Tracheophyta</taxon>
        <taxon>Spermatophyta</taxon>
        <taxon>Magnoliopsida</taxon>
        <taxon>eudicotyledons</taxon>
        <taxon>Gunneridae</taxon>
        <taxon>Pentapetalae</taxon>
        <taxon>rosids</taxon>
        <taxon>fabids</taxon>
        <taxon>Fabales</taxon>
        <taxon>Fabaceae</taxon>
        <taxon>Papilionoideae</taxon>
        <taxon>50 kb inversion clade</taxon>
        <taxon>NPAAA clade</taxon>
        <taxon>Hologalegina</taxon>
        <taxon>IRL clade</taxon>
        <taxon>Trifolieae</taxon>
        <taxon>Trifolium</taxon>
    </lineage>
</organism>
<keyword evidence="1" id="KW-0472">Membrane</keyword>
<dbReference type="EMBL" id="ASHM01001310">
    <property type="protein sequence ID" value="PNY06443.1"/>
    <property type="molecule type" value="Genomic_DNA"/>
</dbReference>
<evidence type="ECO:0000313" key="2">
    <source>
        <dbReference type="EMBL" id="PNY06443.1"/>
    </source>
</evidence>
<feature type="transmembrane region" description="Helical" evidence="1">
    <location>
        <begin position="22"/>
        <end position="43"/>
    </location>
</feature>
<evidence type="ECO:0000313" key="3">
    <source>
        <dbReference type="Proteomes" id="UP000236291"/>
    </source>
</evidence>
<reference evidence="2 3" key="2">
    <citation type="journal article" date="2017" name="Front. Plant Sci.">
        <title>Gene Classification and Mining of Molecular Markers Useful in Red Clover (Trifolium pratense) Breeding.</title>
        <authorList>
            <person name="Istvanek J."/>
            <person name="Dluhosova J."/>
            <person name="Dluhos P."/>
            <person name="Patkova L."/>
            <person name="Nedelnik J."/>
            <person name="Repkova J."/>
        </authorList>
    </citation>
    <scope>NUCLEOTIDE SEQUENCE [LARGE SCALE GENOMIC DNA]</scope>
    <source>
        <strain evidence="3">cv. Tatra</strain>
        <tissue evidence="2">Young leaves</tissue>
    </source>
</reference>
<keyword evidence="1" id="KW-1133">Transmembrane helix</keyword>
<protein>
    <submittedName>
        <fullName evidence="2">Uncharacterized protein</fullName>
    </submittedName>
</protein>
<sequence length="98" mass="10908">MWWWLEMMRWRWIVGGEGVGEVGWWIGGLGLFGFVIGLGRIGVGWLMPSVSGIWSNSTALGVDCRFSAYRCPSTFDHWGCFLDPDGPSNFNSSSEVSV</sequence>
<name>A0A2K3NTU3_TRIPR</name>
<dbReference type="Proteomes" id="UP000236291">
    <property type="component" value="Unassembled WGS sequence"/>
</dbReference>
<gene>
    <name evidence="2" type="ORF">L195_g002909</name>
</gene>